<evidence type="ECO:0000256" key="1">
    <source>
        <dbReference type="SAM" id="MobiDB-lite"/>
    </source>
</evidence>
<gene>
    <name evidence="2" type="ORF">MNB_SM-4-1156</name>
</gene>
<dbReference type="InterPro" id="IPR050708">
    <property type="entry name" value="T6SS_VgrG/RHS"/>
</dbReference>
<reference evidence="2" key="1">
    <citation type="submission" date="2016-10" db="EMBL/GenBank/DDBJ databases">
        <authorList>
            <person name="de Groot N.N."/>
        </authorList>
    </citation>
    <scope>NUCLEOTIDE SEQUENCE</scope>
</reference>
<dbReference type="PANTHER" id="PTHR32305">
    <property type="match status" value="1"/>
</dbReference>
<sequence>MIASIIHEDNIDTPLSITTYKKSDLCCDKLSKLSEDERYIHFLSLQDTYYYHRDNQGSIIALTDKEGNIVESFIYDEGYGKILEHHKEVQTHNPYAYTARELDNEDLYYYRARYYDPQTQRFLSQDPIQYLSGDFNWYRYVKNKPTNYTDPSGLMAQVVAVPVVWGIYELGLGTLLLTGAISVAQRNQAHVSWQDITDSMGMSSKPDSNVIYDDSGTIEWTADNDGTTKPSTAASSTASTAGNVSVTGTKGKTKDVKCGERGKYNEKKNAMDTKNGDMNRDHIPNTAYMKKQLEKNKKFSKKSDIIQECIEKNIKNHRETLGMPESLHSLGRTYKTKGGQVAKAEKNIAPQTVQGSDLDEYDRLLGDDQSKLTDEEKEVVDKIDDKCKKAIKKAIKEMREQDPQDFIDKMVEQGCTKEQKAAAKGAITRAANKAKKLKGL</sequence>
<feature type="region of interest" description="Disordered" evidence="1">
    <location>
        <begin position="221"/>
        <end position="281"/>
    </location>
</feature>
<feature type="compositionally biased region" description="Low complexity" evidence="1">
    <location>
        <begin position="231"/>
        <end position="250"/>
    </location>
</feature>
<dbReference type="NCBIfam" id="TIGR03696">
    <property type="entry name" value="Rhs_assc_core"/>
    <property type="match status" value="1"/>
</dbReference>
<feature type="compositionally biased region" description="Basic and acidic residues" evidence="1">
    <location>
        <begin position="252"/>
        <end position="281"/>
    </location>
</feature>
<protein>
    <submittedName>
        <fullName evidence="2">Wall-associated protein</fullName>
    </submittedName>
</protein>
<dbReference type="EMBL" id="FPHF01000076">
    <property type="protein sequence ID" value="SFV64373.1"/>
    <property type="molecule type" value="Genomic_DNA"/>
</dbReference>
<dbReference type="InterPro" id="IPR022385">
    <property type="entry name" value="Rhs_assc_core"/>
</dbReference>
<dbReference type="AlphaFoldDB" id="A0A1W1CFA2"/>
<dbReference type="Gene3D" id="2.180.10.10">
    <property type="entry name" value="RHS repeat-associated core"/>
    <property type="match status" value="1"/>
</dbReference>
<name>A0A1W1CFA2_9ZZZZ</name>
<proteinExistence type="predicted"/>
<accession>A0A1W1CFA2</accession>
<evidence type="ECO:0000313" key="2">
    <source>
        <dbReference type="EMBL" id="SFV64373.1"/>
    </source>
</evidence>
<organism evidence="2">
    <name type="scientific">hydrothermal vent metagenome</name>
    <dbReference type="NCBI Taxonomy" id="652676"/>
    <lineage>
        <taxon>unclassified sequences</taxon>
        <taxon>metagenomes</taxon>
        <taxon>ecological metagenomes</taxon>
    </lineage>
</organism>
<dbReference type="PANTHER" id="PTHR32305:SF15">
    <property type="entry name" value="PROTEIN RHSA-RELATED"/>
    <property type="match status" value="1"/>
</dbReference>